<feature type="domain" description="Caspase family p20" evidence="5">
    <location>
        <begin position="1"/>
        <end position="80"/>
    </location>
</feature>
<accession>A0AAV6U740</accession>
<dbReference type="PROSITE" id="PS01122">
    <property type="entry name" value="CASPASE_CYS"/>
    <property type="match status" value="1"/>
</dbReference>
<dbReference type="SUPFAM" id="SSF52129">
    <property type="entry name" value="Caspase-like"/>
    <property type="match status" value="1"/>
</dbReference>
<dbReference type="Gene3D" id="3.40.50.1460">
    <property type="match status" value="1"/>
</dbReference>
<evidence type="ECO:0000313" key="6">
    <source>
        <dbReference type="EMBL" id="KAG8179663.1"/>
    </source>
</evidence>
<proteinExistence type="inferred from homology"/>
<dbReference type="GO" id="GO:0006915">
    <property type="term" value="P:apoptotic process"/>
    <property type="evidence" value="ECO:0007669"/>
    <property type="project" value="UniProtKB-KW"/>
</dbReference>
<evidence type="ECO:0000256" key="3">
    <source>
        <dbReference type="ARBA" id="ARBA00022703"/>
    </source>
</evidence>
<dbReference type="EMBL" id="JAFNEN010000609">
    <property type="protein sequence ID" value="KAG8179663.1"/>
    <property type="molecule type" value="Genomic_DNA"/>
</dbReference>
<keyword evidence="2" id="KW-0645">Protease</keyword>
<organism evidence="6 7">
    <name type="scientific">Oedothorax gibbosus</name>
    <dbReference type="NCBI Taxonomy" id="931172"/>
    <lineage>
        <taxon>Eukaryota</taxon>
        <taxon>Metazoa</taxon>
        <taxon>Ecdysozoa</taxon>
        <taxon>Arthropoda</taxon>
        <taxon>Chelicerata</taxon>
        <taxon>Arachnida</taxon>
        <taxon>Araneae</taxon>
        <taxon>Araneomorphae</taxon>
        <taxon>Entelegynae</taxon>
        <taxon>Araneoidea</taxon>
        <taxon>Linyphiidae</taxon>
        <taxon>Erigoninae</taxon>
        <taxon>Oedothorax</taxon>
    </lineage>
</organism>
<dbReference type="InterPro" id="IPR002398">
    <property type="entry name" value="Pept_C14"/>
</dbReference>
<dbReference type="PANTHER" id="PTHR47901:SF8">
    <property type="entry name" value="CASPASE-3"/>
    <property type="match status" value="1"/>
</dbReference>
<dbReference type="GO" id="GO:0004197">
    <property type="term" value="F:cysteine-type endopeptidase activity"/>
    <property type="evidence" value="ECO:0007669"/>
    <property type="project" value="InterPro"/>
</dbReference>
<evidence type="ECO:0000256" key="1">
    <source>
        <dbReference type="ARBA" id="ARBA00010134"/>
    </source>
</evidence>
<comment type="similarity">
    <text evidence="1">Belongs to the peptidase C14A family.</text>
</comment>
<evidence type="ECO:0000259" key="5">
    <source>
        <dbReference type="PROSITE" id="PS50208"/>
    </source>
</evidence>
<dbReference type="GO" id="GO:0006508">
    <property type="term" value="P:proteolysis"/>
    <property type="evidence" value="ECO:0007669"/>
    <property type="project" value="UniProtKB-KW"/>
</dbReference>
<dbReference type="Pfam" id="PF00656">
    <property type="entry name" value="Peptidase_C14"/>
    <property type="match status" value="1"/>
</dbReference>
<keyword evidence="3" id="KW-0053">Apoptosis</keyword>
<name>A0AAV6U740_9ARAC</name>
<dbReference type="PANTHER" id="PTHR47901">
    <property type="entry name" value="CASPASE RECRUITMENT DOMAIN-CONTAINING PROTEIN 18"/>
    <property type="match status" value="1"/>
</dbReference>
<evidence type="ECO:0000256" key="4">
    <source>
        <dbReference type="ARBA" id="ARBA00022801"/>
    </source>
</evidence>
<evidence type="ECO:0000256" key="2">
    <source>
        <dbReference type="ARBA" id="ARBA00022670"/>
    </source>
</evidence>
<dbReference type="Proteomes" id="UP000827092">
    <property type="component" value="Unassembled WGS sequence"/>
</dbReference>
<dbReference type="AlphaFoldDB" id="A0AAV6U740"/>
<keyword evidence="4" id="KW-0378">Hydrolase</keyword>
<dbReference type="InterPro" id="IPR001309">
    <property type="entry name" value="Pept_C14_p20"/>
</dbReference>
<keyword evidence="7" id="KW-1185">Reference proteome</keyword>
<evidence type="ECO:0000313" key="7">
    <source>
        <dbReference type="Proteomes" id="UP000827092"/>
    </source>
</evidence>
<dbReference type="InterPro" id="IPR015917">
    <property type="entry name" value="Pept_C14A"/>
</dbReference>
<dbReference type="PRINTS" id="PR00376">
    <property type="entry name" value="IL1BCENZYME"/>
</dbReference>
<gene>
    <name evidence="6" type="ORF">JTE90_017802</name>
</gene>
<dbReference type="PROSITE" id="PS50208">
    <property type="entry name" value="CASPASE_P20"/>
    <property type="match status" value="1"/>
</dbReference>
<dbReference type="InterPro" id="IPR033139">
    <property type="entry name" value="Caspase_cys_AS"/>
</dbReference>
<protein>
    <recommendedName>
        <fullName evidence="5">Caspase family p20 domain-containing protein</fullName>
    </recommendedName>
</protein>
<dbReference type="InterPro" id="IPR011600">
    <property type="entry name" value="Pept_C14_caspase"/>
</dbReference>
<sequence length="130" mass="14959">MTNCLEELSKNPELGRVDSIIVYILTHGDRHEVHNVDILRGIDEKEVVLKNVYKVFNHENCEMLLEKPKMFFFQACRGKKKDLGRFVRLGLDNTDITSFKTDDSTACISSCSVHNRHNCCSFYNAMSLNN</sequence>
<reference evidence="6 7" key="1">
    <citation type="journal article" date="2022" name="Nat. Ecol. Evol.">
        <title>A masculinizing supergene underlies an exaggerated male reproductive morph in a spider.</title>
        <authorList>
            <person name="Hendrickx F."/>
            <person name="De Corte Z."/>
            <person name="Sonet G."/>
            <person name="Van Belleghem S.M."/>
            <person name="Kostlbacher S."/>
            <person name="Vangestel C."/>
        </authorList>
    </citation>
    <scope>NUCLEOTIDE SEQUENCE [LARGE SCALE GENOMIC DNA]</scope>
    <source>
        <strain evidence="6">W744_W776</strain>
    </source>
</reference>
<dbReference type="InterPro" id="IPR029030">
    <property type="entry name" value="Caspase-like_dom_sf"/>
</dbReference>
<comment type="caution">
    <text evidence="6">The sequence shown here is derived from an EMBL/GenBank/DDBJ whole genome shotgun (WGS) entry which is preliminary data.</text>
</comment>